<evidence type="ECO:0000256" key="1">
    <source>
        <dbReference type="ARBA" id="ARBA00022679"/>
    </source>
</evidence>
<dbReference type="PROSITE" id="PS51186">
    <property type="entry name" value="GNAT"/>
    <property type="match status" value="1"/>
</dbReference>
<evidence type="ECO:0000313" key="4">
    <source>
        <dbReference type="EMBL" id="XBM48978.1"/>
    </source>
</evidence>
<keyword evidence="1 4" id="KW-0808">Transferase</keyword>
<organism evidence="4">
    <name type="scientific">Leifsonia sp. NPDC080035</name>
    <dbReference type="NCBI Taxonomy" id="3143936"/>
    <lineage>
        <taxon>Bacteria</taxon>
        <taxon>Bacillati</taxon>
        <taxon>Actinomycetota</taxon>
        <taxon>Actinomycetes</taxon>
        <taxon>Micrococcales</taxon>
        <taxon>Microbacteriaceae</taxon>
        <taxon>Leifsonia</taxon>
    </lineage>
</organism>
<dbReference type="GO" id="GO:0005737">
    <property type="term" value="C:cytoplasm"/>
    <property type="evidence" value="ECO:0007669"/>
    <property type="project" value="TreeGrafter"/>
</dbReference>
<evidence type="ECO:0000256" key="2">
    <source>
        <dbReference type="ARBA" id="ARBA00023315"/>
    </source>
</evidence>
<dbReference type="InterPro" id="IPR045039">
    <property type="entry name" value="NSI-like"/>
</dbReference>
<accession>A0AAU7GG19</accession>
<dbReference type="GO" id="GO:0008080">
    <property type="term" value="F:N-acetyltransferase activity"/>
    <property type="evidence" value="ECO:0007669"/>
    <property type="project" value="InterPro"/>
</dbReference>
<keyword evidence="2 4" id="KW-0012">Acyltransferase</keyword>
<dbReference type="InterPro" id="IPR016181">
    <property type="entry name" value="Acyl_CoA_acyltransferase"/>
</dbReference>
<proteinExistence type="predicted"/>
<gene>
    <name evidence="4" type="ORF">AAME72_03755</name>
</gene>
<sequence length="180" mass="19870">MTSSSAPAPTNPTTSGFVVRRARTSDVPRIQELVEPLVNRRILLGKEAVTFYESVQEFRVAEDADGNLIGCGALHVMWSDLAEVRTLAVADAWLGKGVGRALLARLEEDARELGLSRLFCLTFEVGFFGRNGFEDMGEETVDPAMYAELVRSHDEGVAEFLDLARVKQNTLGNTRMLKHL</sequence>
<dbReference type="NCBIfam" id="NF005921">
    <property type="entry name" value="PRK07922.1"/>
    <property type="match status" value="1"/>
</dbReference>
<reference evidence="4" key="1">
    <citation type="submission" date="2024-05" db="EMBL/GenBank/DDBJ databases">
        <title>The Natural Products Discovery Center: Release of the First 8490 Sequenced Strains for Exploring Actinobacteria Biosynthetic Diversity.</title>
        <authorList>
            <person name="Kalkreuter E."/>
            <person name="Kautsar S.A."/>
            <person name="Yang D."/>
            <person name="Bader C.D."/>
            <person name="Teijaro C.N."/>
            <person name="Fluegel L."/>
            <person name="Davis C.M."/>
            <person name="Simpson J.R."/>
            <person name="Lauterbach L."/>
            <person name="Steele A.D."/>
            <person name="Gui C."/>
            <person name="Meng S."/>
            <person name="Li G."/>
            <person name="Viehrig K."/>
            <person name="Ye F."/>
            <person name="Su P."/>
            <person name="Kiefer A.F."/>
            <person name="Nichols A."/>
            <person name="Cepeda A.J."/>
            <person name="Yan W."/>
            <person name="Fan B."/>
            <person name="Jiang Y."/>
            <person name="Adhikari A."/>
            <person name="Zheng C.-J."/>
            <person name="Schuster L."/>
            <person name="Cowan T.M."/>
            <person name="Smanski M.J."/>
            <person name="Chevrette M.G."/>
            <person name="de Carvalho L.P.S."/>
            <person name="Shen B."/>
        </authorList>
    </citation>
    <scope>NUCLEOTIDE SEQUENCE</scope>
    <source>
        <strain evidence="4">NPDC080035</strain>
    </source>
</reference>
<feature type="domain" description="N-acetyltransferase" evidence="3">
    <location>
        <begin position="17"/>
        <end position="152"/>
    </location>
</feature>
<evidence type="ECO:0000259" key="3">
    <source>
        <dbReference type="PROSITE" id="PS51186"/>
    </source>
</evidence>
<dbReference type="Gene3D" id="3.40.630.30">
    <property type="match status" value="1"/>
</dbReference>
<dbReference type="PANTHER" id="PTHR43626">
    <property type="entry name" value="ACYL-COA N-ACYLTRANSFERASE"/>
    <property type="match status" value="1"/>
</dbReference>
<dbReference type="Pfam" id="PF00583">
    <property type="entry name" value="Acetyltransf_1"/>
    <property type="match status" value="1"/>
</dbReference>
<dbReference type="PANTHER" id="PTHR43626:SF4">
    <property type="entry name" value="GCN5-RELATED N-ACETYLTRANSFERASE 2, CHLOROPLASTIC"/>
    <property type="match status" value="1"/>
</dbReference>
<dbReference type="EMBL" id="CP157390">
    <property type="protein sequence ID" value="XBM48978.1"/>
    <property type="molecule type" value="Genomic_DNA"/>
</dbReference>
<dbReference type="InterPro" id="IPR000182">
    <property type="entry name" value="GNAT_dom"/>
</dbReference>
<protein>
    <submittedName>
        <fullName evidence="4">Amino-acid N-acetyltransferase</fullName>
        <ecNumber evidence="4">2.3.1.1</ecNumber>
    </submittedName>
</protein>
<dbReference type="RefSeq" id="WP_348788899.1">
    <property type="nucleotide sequence ID" value="NZ_CP157390.1"/>
</dbReference>
<dbReference type="CDD" id="cd04301">
    <property type="entry name" value="NAT_SF"/>
    <property type="match status" value="1"/>
</dbReference>
<name>A0AAU7GG19_9MICO</name>
<dbReference type="EC" id="2.3.1.1" evidence="4"/>
<dbReference type="SUPFAM" id="SSF55729">
    <property type="entry name" value="Acyl-CoA N-acyltransferases (Nat)"/>
    <property type="match status" value="1"/>
</dbReference>
<dbReference type="AlphaFoldDB" id="A0AAU7GG19"/>